<evidence type="ECO:0000256" key="4">
    <source>
        <dbReference type="ARBA" id="ARBA00023136"/>
    </source>
</evidence>
<feature type="domain" description="Anoctamin transmembrane" evidence="6">
    <location>
        <begin position="208"/>
        <end position="648"/>
    </location>
</feature>
<proteinExistence type="predicted"/>
<feature type="transmembrane region" description="Helical" evidence="5">
    <location>
        <begin position="373"/>
        <end position="397"/>
    </location>
</feature>
<evidence type="ECO:0000256" key="2">
    <source>
        <dbReference type="ARBA" id="ARBA00022692"/>
    </source>
</evidence>
<dbReference type="PANTHER" id="PTHR12308:SF73">
    <property type="entry name" value="ANOCTAMIN"/>
    <property type="match status" value="1"/>
</dbReference>
<feature type="transmembrane region" description="Helical" evidence="5">
    <location>
        <begin position="254"/>
        <end position="273"/>
    </location>
</feature>
<dbReference type="Pfam" id="PF04547">
    <property type="entry name" value="Anoctamin"/>
    <property type="match status" value="1"/>
</dbReference>
<sequence>MTNNSIVLDEVIEVSPILEDQTIQLDLEGEDILFEYVMVLPEPKYDLDPEIEEKIDNRRRHLFKKLTDGGLYYKLETSPTDCKSFLFIGTTIERMEEWAVEHKHKVKIASGVENNEESGYETFRRDIKNICVESTIPGCVFNSCTRQKIILEIIQSHSKFGGSQISILQLLRNKTIINFFGLHNYDELKPVIQLHNKSFYFKGPTTKIRDYFGENIAFYFGFLKIYTYFLVILSIIGIIITISQHYQKEDSGQIGLWYIIIVSLWITFFIEYWKRKSSDLTYHWDMLEFHQEEKIRTDFKGVLKKSLISNKKERYYPESKRKAKYVVTYSFTIFMMIVAAGLSVWITNERLLRSQEEFKEYIVEKYNRDNAPFLYTLWTGVLLGILIFILSFIFNKIGKSLTEWENHKYSSKYENSLILKYFMFQSVNNYVAIFCSAFIVKDLVYVANQLMSILITKQIFGNIMEVGIPWIKKVIRIKLQDRKKKNIDEEFQTNIFKQAEKEEKYHPYENTISDYLEMFIQLGFSTFFVLAFPWGPLAPLLALINNLVEIRTDGIKLLSMQRPIAKGANGIGRWAEILKFMSIIVIVSNIIMMTFAYDHFTIGNIVVKSPYHKLYWLLFIEHLILLLKFIVHQIIPDVPKHVQIEILRREYQLLHPNDSEEEESSEEDVIYY</sequence>
<evidence type="ECO:0000313" key="7">
    <source>
        <dbReference type="EMBL" id="KAJ3435105.1"/>
    </source>
</evidence>
<dbReference type="GO" id="GO:0016020">
    <property type="term" value="C:membrane"/>
    <property type="evidence" value="ECO:0007669"/>
    <property type="project" value="UniProtKB-SubCell"/>
</dbReference>
<keyword evidence="4 5" id="KW-0472">Membrane</keyword>
<keyword evidence="2 5" id="KW-0812">Transmembrane</keyword>
<evidence type="ECO:0000256" key="3">
    <source>
        <dbReference type="ARBA" id="ARBA00022989"/>
    </source>
</evidence>
<dbReference type="Proteomes" id="UP001146793">
    <property type="component" value="Unassembled WGS sequence"/>
</dbReference>
<dbReference type="GO" id="GO:0005254">
    <property type="term" value="F:chloride channel activity"/>
    <property type="evidence" value="ECO:0007669"/>
    <property type="project" value="TreeGrafter"/>
</dbReference>
<feature type="transmembrane region" description="Helical" evidence="5">
    <location>
        <begin position="326"/>
        <end position="346"/>
    </location>
</feature>
<reference evidence="7" key="1">
    <citation type="submission" date="2022-08" db="EMBL/GenBank/DDBJ databases">
        <title>Novel sulphate-reducing endosymbionts in the free-living metamonad Anaeramoeba.</title>
        <authorList>
            <person name="Jerlstrom-Hultqvist J."/>
            <person name="Cepicka I."/>
            <person name="Gallot-Lavallee L."/>
            <person name="Salas-Leiva D."/>
            <person name="Curtis B.A."/>
            <person name="Zahonova K."/>
            <person name="Pipaliya S."/>
            <person name="Dacks J."/>
            <person name="Roger A.J."/>
        </authorList>
    </citation>
    <scope>NUCLEOTIDE SEQUENCE</scope>
    <source>
        <strain evidence="7">Busselton2</strain>
    </source>
</reference>
<feature type="transmembrane region" description="Helical" evidence="5">
    <location>
        <begin position="614"/>
        <end position="631"/>
    </location>
</feature>
<feature type="transmembrane region" description="Helical" evidence="5">
    <location>
        <begin position="518"/>
        <end position="544"/>
    </location>
</feature>
<protein>
    <submittedName>
        <fullName evidence="7">Ngep-related</fullName>
    </submittedName>
</protein>
<name>A0AAV7Z3C3_9EUKA</name>
<dbReference type="PANTHER" id="PTHR12308">
    <property type="entry name" value="ANOCTAMIN"/>
    <property type="match status" value="1"/>
</dbReference>
<dbReference type="InterPro" id="IPR007632">
    <property type="entry name" value="Anoctamin"/>
</dbReference>
<feature type="transmembrane region" description="Helical" evidence="5">
    <location>
        <begin position="216"/>
        <end position="242"/>
    </location>
</feature>
<evidence type="ECO:0000259" key="6">
    <source>
        <dbReference type="Pfam" id="PF04547"/>
    </source>
</evidence>
<comment type="caution">
    <text evidence="7">The sequence shown here is derived from an EMBL/GenBank/DDBJ whole genome shotgun (WGS) entry which is preliminary data.</text>
</comment>
<evidence type="ECO:0000313" key="8">
    <source>
        <dbReference type="Proteomes" id="UP001146793"/>
    </source>
</evidence>
<feature type="transmembrane region" description="Helical" evidence="5">
    <location>
        <begin position="580"/>
        <end position="602"/>
    </location>
</feature>
<keyword evidence="3 5" id="KW-1133">Transmembrane helix</keyword>
<accession>A0AAV7Z3C3</accession>
<dbReference type="EMBL" id="JANTQA010000042">
    <property type="protein sequence ID" value="KAJ3435105.1"/>
    <property type="molecule type" value="Genomic_DNA"/>
</dbReference>
<organism evidence="7 8">
    <name type="scientific">Anaeramoeba flamelloides</name>
    <dbReference type="NCBI Taxonomy" id="1746091"/>
    <lineage>
        <taxon>Eukaryota</taxon>
        <taxon>Metamonada</taxon>
        <taxon>Anaeramoebidae</taxon>
        <taxon>Anaeramoeba</taxon>
    </lineage>
</organism>
<gene>
    <name evidence="7" type="ORF">M0812_02236</name>
</gene>
<evidence type="ECO:0000256" key="1">
    <source>
        <dbReference type="ARBA" id="ARBA00004141"/>
    </source>
</evidence>
<comment type="subcellular location">
    <subcellularLocation>
        <location evidence="1">Membrane</location>
        <topology evidence="1">Multi-pass membrane protein</topology>
    </subcellularLocation>
</comment>
<feature type="transmembrane region" description="Helical" evidence="5">
    <location>
        <begin position="418"/>
        <end position="440"/>
    </location>
</feature>
<dbReference type="AlphaFoldDB" id="A0AAV7Z3C3"/>
<dbReference type="InterPro" id="IPR049452">
    <property type="entry name" value="Anoctamin_TM"/>
</dbReference>
<evidence type="ECO:0000256" key="5">
    <source>
        <dbReference type="SAM" id="Phobius"/>
    </source>
</evidence>